<protein>
    <submittedName>
        <fullName evidence="1">Uncharacterized protein</fullName>
    </submittedName>
</protein>
<dbReference type="OrthoDB" id="10557446at2759"/>
<proteinExistence type="predicted"/>
<dbReference type="Proteomes" id="UP000031668">
    <property type="component" value="Unassembled WGS sequence"/>
</dbReference>
<sequence length="144" mass="17211">MDNRLRCYWVNDIYGQMHRIIILVTNESLALVRYNTRTFIDRALKVIYHPFYQYTASKVKKYHISNSNLKIILQKIELLTIIHSQQILDAVECLKSLLVHEEALDKFWSYLKKIRVVPFLSDVWNTFNILQSHIMNRTNNALDR</sequence>
<organism evidence="1 2">
    <name type="scientific">Thelohanellus kitauei</name>
    <name type="common">Myxosporean</name>
    <dbReference type="NCBI Taxonomy" id="669202"/>
    <lineage>
        <taxon>Eukaryota</taxon>
        <taxon>Metazoa</taxon>
        <taxon>Cnidaria</taxon>
        <taxon>Myxozoa</taxon>
        <taxon>Myxosporea</taxon>
        <taxon>Bivalvulida</taxon>
        <taxon>Platysporina</taxon>
        <taxon>Myxobolidae</taxon>
        <taxon>Thelohanellus</taxon>
    </lineage>
</organism>
<dbReference type="EMBL" id="JWZT01003622">
    <property type="protein sequence ID" value="KII66065.1"/>
    <property type="molecule type" value="Genomic_DNA"/>
</dbReference>
<evidence type="ECO:0000313" key="1">
    <source>
        <dbReference type="EMBL" id="KII66065.1"/>
    </source>
</evidence>
<keyword evidence="2" id="KW-1185">Reference proteome</keyword>
<reference evidence="1 2" key="1">
    <citation type="journal article" date="2014" name="Genome Biol. Evol.">
        <title>The genome of the myxosporean Thelohanellus kitauei shows adaptations to nutrient acquisition within its fish host.</title>
        <authorList>
            <person name="Yang Y."/>
            <person name="Xiong J."/>
            <person name="Zhou Z."/>
            <person name="Huo F."/>
            <person name="Miao W."/>
            <person name="Ran C."/>
            <person name="Liu Y."/>
            <person name="Zhang J."/>
            <person name="Feng J."/>
            <person name="Wang M."/>
            <person name="Wang M."/>
            <person name="Wang L."/>
            <person name="Yao B."/>
        </authorList>
    </citation>
    <scope>NUCLEOTIDE SEQUENCE [LARGE SCALE GENOMIC DNA]</scope>
    <source>
        <strain evidence="1">Wuqing</strain>
    </source>
</reference>
<accession>A0A0C2MNX5</accession>
<gene>
    <name evidence="1" type="ORF">RF11_10171</name>
</gene>
<comment type="caution">
    <text evidence="1">The sequence shown here is derived from an EMBL/GenBank/DDBJ whole genome shotgun (WGS) entry which is preliminary data.</text>
</comment>
<dbReference type="AlphaFoldDB" id="A0A0C2MNX5"/>
<evidence type="ECO:0000313" key="2">
    <source>
        <dbReference type="Proteomes" id="UP000031668"/>
    </source>
</evidence>
<name>A0A0C2MNX5_THEKT</name>